<keyword evidence="3" id="KW-0813">Transport</keyword>
<dbReference type="CDD" id="cd17320">
    <property type="entry name" value="MFS_MdfA_MDR_like"/>
    <property type="match status" value="1"/>
</dbReference>
<keyword evidence="6 8" id="KW-1133">Transmembrane helix</keyword>
<evidence type="ECO:0000256" key="7">
    <source>
        <dbReference type="ARBA" id="ARBA00023136"/>
    </source>
</evidence>
<feature type="transmembrane region" description="Helical" evidence="8">
    <location>
        <begin position="362"/>
        <end position="383"/>
    </location>
</feature>
<keyword evidence="4" id="KW-1003">Cell membrane</keyword>
<dbReference type="InterPro" id="IPR005829">
    <property type="entry name" value="Sugar_transporter_CS"/>
</dbReference>
<feature type="transmembrane region" description="Helical" evidence="8">
    <location>
        <begin position="30"/>
        <end position="50"/>
    </location>
</feature>
<evidence type="ECO:0000256" key="8">
    <source>
        <dbReference type="SAM" id="Phobius"/>
    </source>
</evidence>
<organism evidence="10 11">
    <name type="scientific">Polymorphospora lycopeni</name>
    <dbReference type="NCBI Taxonomy" id="3140240"/>
    <lineage>
        <taxon>Bacteria</taxon>
        <taxon>Bacillati</taxon>
        <taxon>Actinomycetota</taxon>
        <taxon>Actinomycetes</taxon>
        <taxon>Micromonosporales</taxon>
        <taxon>Micromonosporaceae</taxon>
        <taxon>Polymorphospora</taxon>
    </lineage>
</organism>
<accession>A0ABV5CJK1</accession>
<keyword evidence="5 8" id="KW-0812">Transmembrane</keyword>
<evidence type="ECO:0000256" key="4">
    <source>
        <dbReference type="ARBA" id="ARBA00022475"/>
    </source>
</evidence>
<dbReference type="PROSITE" id="PS00216">
    <property type="entry name" value="SUGAR_TRANSPORT_1"/>
    <property type="match status" value="1"/>
</dbReference>
<sequence>MTSVDSRESAPPAPAMPGDLMTPWQRVKTVLVLGSLIAVGPLTIDMYLPALPAITEDLLTNAAAVQLTLTGTLAGVALGQLLIGPLSDAVGRRRPLLAGAVVHVLASLLCAVAPNVAVLGALRVVQGLAVSAAAVVAMAVVRDLFSGLGVARVLSRLMLVMGVAPVLAPTLGGEVLRWTDWRGVFVALAGISVILLAVTAFGLPETLPPERRRRGGIAGTARAYRSLLRDRVFVGLVLVTGLAMAAVFAYVSGSSFVFQEQYGMSEQGFAVVFGLGAIGLVAASQVNVVLLRYFRPARILAASVVAGALCALFLLLFAVTGFGGLPAILVPLWGVLATVALINPNAAALAMSRHGEAAGTAAALLGSAQFGVGAVAAPMVGAIGTGGGAMAAVVAASMVLALAALLLIVRPARLVTEVPAVAPVAAH</sequence>
<feature type="transmembrane region" description="Helical" evidence="8">
    <location>
        <begin position="62"/>
        <end position="83"/>
    </location>
</feature>
<keyword evidence="11" id="KW-1185">Reference proteome</keyword>
<comment type="caution">
    <text evidence="10">The sequence shown here is derived from an EMBL/GenBank/DDBJ whole genome shotgun (WGS) entry which is preliminary data.</text>
</comment>
<dbReference type="InterPro" id="IPR011701">
    <property type="entry name" value="MFS"/>
</dbReference>
<proteinExistence type="inferred from homology"/>
<evidence type="ECO:0000256" key="6">
    <source>
        <dbReference type="ARBA" id="ARBA00022989"/>
    </source>
</evidence>
<dbReference type="Gene3D" id="1.20.1720.10">
    <property type="entry name" value="Multidrug resistance protein D"/>
    <property type="match status" value="1"/>
</dbReference>
<dbReference type="InterPro" id="IPR020846">
    <property type="entry name" value="MFS_dom"/>
</dbReference>
<feature type="transmembrane region" description="Helical" evidence="8">
    <location>
        <begin position="328"/>
        <end position="350"/>
    </location>
</feature>
<dbReference type="PANTHER" id="PTHR23502">
    <property type="entry name" value="MAJOR FACILITATOR SUPERFAMILY"/>
    <property type="match status" value="1"/>
</dbReference>
<feature type="transmembrane region" description="Helical" evidence="8">
    <location>
        <begin position="271"/>
        <end position="293"/>
    </location>
</feature>
<gene>
    <name evidence="10" type="ORF">AAFH96_03405</name>
</gene>
<comment type="similarity">
    <text evidence="2">Belongs to the major facilitator superfamily. Bcr/CmlA family.</text>
</comment>
<feature type="transmembrane region" description="Helical" evidence="8">
    <location>
        <begin position="300"/>
        <end position="322"/>
    </location>
</feature>
<dbReference type="PROSITE" id="PS50850">
    <property type="entry name" value="MFS"/>
    <property type="match status" value="1"/>
</dbReference>
<evidence type="ECO:0000256" key="3">
    <source>
        <dbReference type="ARBA" id="ARBA00022448"/>
    </source>
</evidence>
<evidence type="ECO:0000256" key="1">
    <source>
        <dbReference type="ARBA" id="ARBA00004651"/>
    </source>
</evidence>
<dbReference type="SUPFAM" id="SSF103473">
    <property type="entry name" value="MFS general substrate transporter"/>
    <property type="match status" value="1"/>
</dbReference>
<evidence type="ECO:0000313" key="10">
    <source>
        <dbReference type="EMBL" id="MFB6392152.1"/>
    </source>
</evidence>
<comment type="subcellular location">
    <subcellularLocation>
        <location evidence="1">Cell membrane</location>
        <topology evidence="1">Multi-pass membrane protein</topology>
    </subcellularLocation>
</comment>
<feature type="transmembrane region" description="Helical" evidence="8">
    <location>
        <begin position="95"/>
        <end position="114"/>
    </location>
</feature>
<dbReference type="EMBL" id="JBCGDC010000006">
    <property type="protein sequence ID" value="MFB6392152.1"/>
    <property type="molecule type" value="Genomic_DNA"/>
</dbReference>
<dbReference type="NCBIfam" id="TIGR00710">
    <property type="entry name" value="efflux_Bcr_CflA"/>
    <property type="match status" value="1"/>
</dbReference>
<evidence type="ECO:0000313" key="11">
    <source>
        <dbReference type="Proteomes" id="UP001582793"/>
    </source>
</evidence>
<dbReference type="Proteomes" id="UP001582793">
    <property type="component" value="Unassembled WGS sequence"/>
</dbReference>
<dbReference type="RefSeq" id="WP_364218516.1">
    <property type="nucleotide sequence ID" value="NZ_JBCGDC010000006.1"/>
</dbReference>
<feature type="domain" description="Major facilitator superfamily (MFS) profile" evidence="9">
    <location>
        <begin position="27"/>
        <end position="413"/>
    </location>
</feature>
<feature type="transmembrane region" description="Helical" evidence="8">
    <location>
        <begin position="389"/>
        <end position="409"/>
    </location>
</feature>
<feature type="transmembrane region" description="Helical" evidence="8">
    <location>
        <begin position="232"/>
        <end position="251"/>
    </location>
</feature>
<dbReference type="InterPro" id="IPR004812">
    <property type="entry name" value="Efflux_drug-R_Bcr/CmlA"/>
</dbReference>
<reference evidence="10 11" key="1">
    <citation type="submission" date="2024-04" db="EMBL/GenBank/DDBJ databases">
        <title>Polymorphospora sp. isolated from Baiyangdian Lake in Xiong'an New Area.</title>
        <authorList>
            <person name="Zhang X."/>
            <person name="Liu J."/>
        </authorList>
    </citation>
    <scope>NUCLEOTIDE SEQUENCE [LARGE SCALE GENOMIC DNA]</scope>
    <source>
        <strain evidence="10 11">2-325</strain>
    </source>
</reference>
<keyword evidence="7 8" id="KW-0472">Membrane</keyword>
<evidence type="ECO:0000259" key="9">
    <source>
        <dbReference type="PROSITE" id="PS50850"/>
    </source>
</evidence>
<evidence type="ECO:0000256" key="5">
    <source>
        <dbReference type="ARBA" id="ARBA00022692"/>
    </source>
</evidence>
<dbReference type="InterPro" id="IPR036259">
    <property type="entry name" value="MFS_trans_sf"/>
</dbReference>
<feature type="transmembrane region" description="Helical" evidence="8">
    <location>
        <begin position="153"/>
        <end position="172"/>
    </location>
</feature>
<dbReference type="PANTHER" id="PTHR23502:SF132">
    <property type="entry name" value="POLYAMINE TRANSPORTER 2-RELATED"/>
    <property type="match status" value="1"/>
</dbReference>
<feature type="transmembrane region" description="Helical" evidence="8">
    <location>
        <begin position="120"/>
        <end position="141"/>
    </location>
</feature>
<feature type="transmembrane region" description="Helical" evidence="8">
    <location>
        <begin position="184"/>
        <end position="204"/>
    </location>
</feature>
<protein>
    <submittedName>
        <fullName evidence="10">Multidrug effflux MFS transporter</fullName>
    </submittedName>
</protein>
<evidence type="ECO:0000256" key="2">
    <source>
        <dbReference type="ARBA" id="ARBA00006236"/>
    </source>
</evidence>
<name>A0ABV5CJK1_9ACTN</name>
<dbReference type="Pfam" id="PF07690">
    <property type="entry name" value="MFS_1"/>
    <property type="match status" value="1"/>
</dbReference>